<dbReference type="Proteomes" id="UP001060170">
    <property type="component" value="Chromosome 2"/>
</dbReference>
<reference evidence="2" key="1">
    <citation type="journal article" date="2018" name="BMC Genomics">
        <title>Genomic insights into host adaptation between the wheat stripe rust pathogen (Puccinia striiformis f. sp. tritici) and the barley stripe rust pathogen (Puccinia striiformis f. sp. hordei).</title>
        <authorList>
            <person name="Xia C."/>
            <person name="Wang M."/>
            <person name="Yin C."/>
            <person name="Cornejo O.E."/>
            <person name="Hulbert S.H."/>
            <person name="Chen X."/>
        </authorList>
    </citation>
    <scope>NUCLEOTIDE SEQUENCE [LARGE SCALE GENOMIC DNA]</scope>
    <source>
        <strain evidence="2">93-210</strain>
    </source>
</reference>
<evidence type="ECO:0000313" key="1">
    <source>
        <dbReference type="EMBL" id="KAI7961121.1"/>
    </source>
</evidence>
<gene>
    <name evidence="1" type="ORF">MJO28_001610</name>
</gene>
<reference evidence="1 2" key="3">
    <citation type="journal article" date="2022" name="Microbiol. Spectr.">
        <title>Folding features and dynamics of 3D genome architecture in plant fungal pathogens.</title>
        <authorList>
            <person name="Xia C."/>
        </authorList>
    </citation>
    <scope>NUCLEOTIDE SEQUENCE [LARGE SCALE GENOMIC DNA]</scope>
    <source>
        <strain evidence="1 2">93-210</strain>
    </source>
</reference>
<name>A0ACC0EUG0_9BASI</name>
<dbReference type="EMBL" id="CM045866">
    <property type="protein sequence ID" value="KAI7961121.1"/>
    <property type="molecule type" value="Genomic_DNA"/>
</dbReference>
<protein>
    <submittedName>
        <fullName evidence="1">Uncharacterized protein</fullName>
    </submittedName>
</protein>
<keyword evidence="2" id="KW-1185">Reference proteome</keyword>
<organism evidence="1 2">
    <name type="scientific">Puccinia striiformis f. sp. tritici</name>
    <dbReference type="NCBI Taxonomy" id="168172"/>
    <lineage>
        <taxon>Eukaryota</taxon>
        <taxon>Fungi</taxon>
        <taxon>Dikarya</taxon>
        <taxon>Basidiomycota</taxon>
        <taxon>Pucciniomycotina</taxon>
        <taxon>Pucciniomycetes</taxon>
        <taxon>Pucciniales</taxon>
        <taxon>Pucciniaceae</taxon>
        <taxon>Puccinia</taxon>
    </lineage>
</organism>
<reference evidence="2" key="2">
    <citation type="journal article" date="2018" name="Mol. Plant Microbe Interact.">
        <title>Genome sequence resources for the wheat stripe rust pathogen (Puccinia striiformis f. sp. tritici) and the barley stripe rust pathogen (Puccinia striiformis f. sp. hordei).</title>
        <authorList>
            <person name="Xia C."/>
            <person name="Wang M."/>
            <person name="Yin C."/>
            <person name="Cornejo O.E."/>
            <person name="Hulbert S.H."/>
            <person name="Chen X."/>
        </authorList>
    </citation>
    <scope>NUCLEOTIDE SEQUENCE [LARGE SCALE GENOMIC DNA]</scope>
    <source>
        <strain evidence="2">93-210</strain>
    </source>
</reference>
<sequence length="1379" mass="157403">MMLSSKSLYVCIFWHLLGADRLNGDAHAAEESVKALPAILHTDPRNGRVYAAVAEPSNKQQPGSSDDIPLGLAERKAQLVSLENDTSEIKNRIALLPANPLDCTLRWKAQLEEMFDALKKPVQDRVFNLNGYGVFTSIISNPDVKSGILKRPSPASLRPPAAQILSDKPQPATEGQDGTSRRGPWSSKSIGLSTSPPLIPGGKLRGPTITRSSTGERLLTAIPFQPSHAGSSPSSPSLDASRDISSDGTMEKLSSWEKDSTGMTSEDDDDSLFELDIARIFPEEHSPSTGPLVSNRHDKASPSSPTELQTNLGGRATRIGEIEVPSGVPRSELRGDPLVIIKEMIQDHLEGDRVWIWNALQTKLLEFEVWCSLWITTLSEDEAVFKLGFLQSVFLLGDYIHKHKLLSAKQIDNIDLFQLPAVMNTVQTHIELLFQRWGLKFFDKPESVIPQIEFLTTSPTLKHFHRTIEALPTHQHVYIVYAALHMITNLGPLHFASKESSSGFHRFCCVFRNPDLLTSALRITSTLKNAPETNYRDDREHTLIVTMIQDMIQFFQDPPRRKLSGQERLEFQMGFYMLDFVDKYYHPIFEAALLERPENRSILVRQLEYMRSYLKFFHNRSQDPVAHEFPKPDEPFLIIYNDRSSENANLRRWVKKVPMSLFHHRSRLYALRRKKTPDFNLMVSTLNRVLICIGVWHALGAAQVALSNVDRGAYTAEEALSTSPVIIRLDSFDGRVTSAADRSENQQTDQYDDFLREMAERKAQIETMENESTEINNRVQLLQAPTGEPSFAIKSELKEMIDVLKKPVRDEVFRLNGLGSTVTSLISEPDIKDLAHTSRDITRPSPHPLKPAAAQIPRGKSSPITDGQERRSGRSPLVFGDRNTAIARSSIVAAESHGPTIPRGSAHAAEHSPTTVTLQPSHAVTSSSSPRLDALRDIKLNGMVHKLSSLDKDLTRLESEGEDDSLLKLGTTQIFPARPLSTKRPLAYKYNHDESSTRSTREILPNLGGRETHHGEVEIPSHGAIRELHGDVLGVVMDHLENGRMRIWNSLEKKLLDFDSWSPRWRITLLKEEIIFKLEFAQSLFLLGDYIHNHMLLSANLIDKIELFKLPAVLNTMQTHIELLFHRWGRRFFDKPDSMIPQIDFLTTSPTTKHFHRTIKALPTQYHVYVVQVALHIITYLAPYYFKSKEASPAFFRLCHEFQRPQFRVTAQDLSLTLQNAPGTNFWDHRDQVRVVILIYDLVSFFQNPPRRRLSDQERLEFQMVFYILDFVDKYYQPIIEVTLPLRRHHLRAIFKKQLEYMRSYLKFFQNRSQDPSGYESTKEDEIFLTMYNDKSVENANLRRWIKEVPLKLFHHQSWLYRAGLRRLPNFDLWMGQRH</sequence>
<proteinExistence type="predicted"/>
<comment type="caution">
    <text evidence="1">The sequence shown here is derived from an EMBL/GenBank/DDBJ whole genome shotgun (WGS) entry which is preliminary data.</text>
</comment>
<accession>A0ACC0EUG0</accession>
<evidence type="ECO:0000313" key="2">
    <source>
        <dbReference type="Proteomes" id="UP001060170"/>
    </source>
</evidence>